<dbReference type="Proteomes" id="UP001549099">
    <property type="component" value="Unassembled WGS sequence"/>
</dbReference>
<dbReference type="EC" id="3.4.11.10" evidence="4"/>
<evidence type="ECO:0000259" key="2">
    <source>
        <dbReference type="Pfam" id="PF02225"/>
    </source>
</evidence>
<dbReference type="EC" id="3.4.11.6" evidence="4"/>
<organism evidence="4 5">
    <name type="scientific">Bhargavaea ullalensis</name>
    <dbReference type="NCBI Taxonomy" id="1265685"/>
    <lineage>
        <taxon>Bacteria</taxon>
        <taxon>Bacillati</taxon>
        <taxon>Bacillota</taxon>
        <taxon>Bacilli</taxon>
        <taxon>Bacillales</taxon>
        <taxon>Caryophanaceae</taxon>
        <taxon>Bhargavaea</taxon>
    </lineage>
</organism>
<gene>
    <name evidence="4" type="ORF">ABID49_002259</name>
</gene>
<dbReference type="Pfam" id="PF02225">
    <property type="entry name" value="PA"/>
    <property type="match status" value="1"/>
</dbReference>
<dbReference type="CDD" id="cd02133">
    <property type="entry name" value="PA_C5a_like"/>
    <property type="match status" value="1"/>
</dbReference>
<feature type="domain" description="PA" evidence="2">
    <location>
        <begin position="135"/>
        <end position="212"/>
    </location>
</feature>
<dbReference type="InterPro" id="IPR046450">
    <property type="entry name" value="PA_dom_sf"/>
</dbReference>
<evidence type="ECO:0000313" key="4">
    <source>
        <dbReference type="EMBL" id="MET3576343.1"/>
    </source>
</evidence>
<keyword evidence="5" id="KW-1185">Reference proteome</keyword>
<keyword evidence="1" id="KW-0732">Signal</keyword>
<dbReference type="InterPro" id="IPR003137">
    <property type="entry name" value="PA_domain"/>
</dbReference>
<keyword evidence="4" id="KW-0031">Aminopeptidase</keyword>
<proteinExistence type="predicted"/>
<feature type="chain" id="PRO_5046828941" evidence="1">
    <location>
        <begin position="19"/>
        <end position="465"/>
    </location>
</feature>
<dbReference type="PANTHER" id="PTHR12147">
    <property type="entry name" value="METALLOPEPTIDASE M28 FAMILY MEMBER"/>
    <property type="match status" value="1"/>
</dbReference>
<evidence type="ECO:0000256" key="1">
    <source>
        <dbReference type="SAM" id="SignalP"/>
    </source>
</evidence>
<dbReference type="GO" id="GO:0004177">
    <property type="term" value="F:aminopeptidase activity"/>
    <property type="evidence" value="ECO:0007669"/>
    <property type="project" value="UniProtKB-KW"/>
</dbReference>
<accession>A0ABV2GDI4</accession>
<dbReference type="PANTHER" id="PTHR12147:SF26">
    <property type="entry name" value="PEPTIDASE M28 DOMAIN-CONTAINING PROTEIN"/>
    <property type="match status" value="1"/>
</dbReference>
<feature type="signal peptide" evidence="1">
    <location>
        <begin position="1"/>
        <end position="18"/>
    </location>
</feature>
<reference evidence="4 5" key="1">
    <citation type="submission" date="2024-06" db="EMBL/GenBank/DDBJ databases">
        <title>Genomic Encyclopedia of Type Strains, Phase IV (KMG-IV): sequencing the most valuable type-strain genomes for metagenomic binning, comparative biology and taxonomic classification.</title>
        <authorList>
            <person name="Goeker M."/>
        </authorList>
    </citation>
    <scope>NUCLEOTIDE SEQUENCE [LARGE SCALE GENOMIC DNA]</scope>
    <source>
        <strain evidence="4 5">DSM 26128</strain>
    </source>
</reference>
<dbReference type="RefSeq" id="WP_354198299.1">
    <property type="nucleotide sequence ID" value="NZ_JBEPLW010000020.1"/>
</dbReference>
<dbReference type="Gene3D" id="3.50.30.30">
    <property type="match status" value="1"/>
</dbReference>
<dbReference type="Gene3D" id="3.40.630.10">
    <property type="entry name" value="Zn peptidases"/>
    <property type="match status" value="1"/>
</dbReference>
<dbReference type="Pfam" id="PF04389">
    <property type="entry name" value="Peptidase_M28"/>
    <property type="match status" value="1"/>
</dbReference>
<name>A0ABV2GDI4_9BACL</name>
<dbReference type="SUPFAM" id="SSF52025">
    <property type="entry name" value="PA domain"/>
    <property type="match status" value="1"/>
</dbReference>
<sequence length="465" mass="49988">MKKKLAAFSLAAMLAAGAAVPTAVIAKPIETGYTQVLDQFDKKAIRKIDVDRIYNHIAVLSEAPRVAGTDVEDRAADYLRNEFKSYGYEVEVQPFTFTGYTEPTRLSLTVDGKSGFSPGNFTYGISGDVTAVLADGGLGTPADLEKADVSGKIAVIRRGDISFAEKVINASRAGAVGVILYNNTAGPLSGTLGNHDDELIPAVSLTLAEGEAVLAQLASDPGTKAHLLIEGAETSERTSHNVIATKKPTNKQKDTGDIIAISSHMDSVPGAPGANDNASGTAVTLELARVMKNLPSDTEIRFMSFGAEELGLLGSRHYVSELTEEEKDRMIANFNLDMVGSRDAGDLTMWTVDGQANLVTDLSQDSSERLNGKATPFAAGGRSDHVPFHEAGIPAALFIHSPTEPWYHSPEDTLDKISKEKLEDTAKIVATAVYDRARFDNQNRKDKKRVENKVLIDAFYEEALR</sequence>
<evidence type="ECO:0000259" key="3">
    <source>
        <dbReference type="Pfam" id="PF04389"/>
    </source>
</evidence>
<dbReference type="InterPro" id="IPR007484">
    <property type="entry name" value="Peptidase_M28"/>
</dbReference>
<evidence type="ECO:0000313" key="5">
    <source>
        <dbReference type="Proteomes" id="UP001549099"/>
    </source>
</evidence>
<keyword evidence="4" id="KW-0378">Hydrolase</keyword>
<comment type="caution">
    <text evidence="4">The sequence shown here is derived from an EMBL/GenBank/DDBJ whole genome shotgun (WGS) entry which is preliminary data.</text>
</comment>
<feature type="domain" description="Peptidase M28" evidence="3">
    <location>
        <begin position="241"/>
        <end position="432"/>
    </location>
</feature>
<dbReference type="EMBL" id="JBEPLW010000020">
    <property type="protein sequence ID" value="MET3576343.1"/>
    <property type="molecule type" value="Genomic_DNA"/>
</dbReference>
<keyword evidence="4" id="KW-0645">Protease</keyword>
<protein>
    <submittedName>
        <fullName evidence="4">Aminopeptidase YwaD</fullName>
        <ecNumber evidence="4">3.4.11.10</ecNumber>
        <ecNumber evidence="4">3.4.11.6</ecNumber>
    </submittedName>
</protein>
<dbReference type="InterPro" id="IPR045175">
    <property type="entry name" value="M28_fam"/>
</dbReference>
<dbReference type="SUPFAM" id="SSF53187">
    <property type="entry name" value="Zn-dependent exopeptidases"/>
    <property type="match status" value="1"/>
</dbReference>